<dbReference type="AlphaFoldDB" id="A0A0D5NQQ0"/>
<sequence length="177" mass="17697">MILIPVIGIGVWAGTQLPTIADSEAGGLTPGSVDDPVVTKSYVDQKIAAITGGITQPPGTPSDNTGSGSDPSGDDTDAAGIKIVTVPSGQTLLLGDGAEAVVRVGKAVAYSPDTNGVADVTSGEDIKSGQPVANNHLIIFPRGGRGVAPDPGQKNSLTVMVRGEYELKAVPADGSKP</sequence>
<keyword evidence="3" id="KW-1185">Reference proteome</keyword>
<organism evidence="2 3">
    <name type="scientific">Paenibacillus beijingensis</name>
    <dbReference type="NCBI Taxonomy" id="1126833"/>
    <lineage>
        <taxon>Bacteria</taxon>
        <taxon>Bacillati</taxon>
        <taxon>Bacillota</taxon>
        <taxon>Bacilli</taxon>
        <taxon>Bacillales</taxon>
        <taxon>Paenibacillaceae</taxon>
        <taxon>Paenibacillus</taxon>
    </lineage>
</organism>
<dbReference type="HOGENOM" id="CLU_117097_0_0_9"/>
<name>A0A0D5NQQ0_9BACL</name>
<feature type="region of interest" description="Disordered" evidence="1">
    <location>
        <begin position="50"/>
        <end position="79"/>
    </location>
</feature>
<accession>A0A0D5NQQ0</accession>
<evidence type="ECO:0000313" key="2">
    <source>
        <dbReference type="EMBL" id="AJY77601.1"/>
    </source>
</evidence>
<evidence type="ECO:0000313" key="3">
    <source>
        <dbReference type="Proteomes" id="UP000032633"/>
    </source>
</evidence>
<dbReference type="KEGG" id="pbj:VN24_08010"/>
<protein>
    <submittedName>
        <fullName evidence="2">Uncharacterized protein</fullName>
    </submittedName>
</protein>
<evidence type="ECO:0000256" key="1">
    <source>
        <dbReference type="SAM" id="MobiDB-lite"/>
    </source>
</evidence>
<feature type="compositionally biased region" description="Low complexity" evidence="1">
    <location>
        <begin position="61"/>
        <end position="71"/>
    </location>
</feature>
<dbReference type="Proteomes" id="UP000032633">
    <property type="component" value="Chromosome"/>
</dbReference>
<dbReference type="PATRIC" id="fig|1126833.4.peg.1761"/>
<dbReference type="EMBL" id="CP011058">
    <property type="protein sequence ID" value="AJY77601.1"/>
    <property type="molecule type" value="Genomic_DNA"/>
</dbReference>
<dbReference type="OrthoDB" id="2381664at2"/>
<reference evidence="3" key="2">
    <citation type="submission" date="2015-03" db="EMBL/GenBank/DDBJ databases">
        <title>Genome sequence of Paenibacillus beijingensis strain DSM 24997T.</title>
        <authorList>
            <person name="Kwak Y."/>
            <person name="Shin J.-H."/>
        </authorList>
    </citation>
    <scope>NUCLEOTIDE SEQUENCE [LARGE SCALE GENOMIC DNA]</scope>
    <source>
        <strain evidence="3">DSM 24997</strain>
    </source>
</reference>
<dbReference type="STRING" id="1126833.VN24_08010"/>
<reference evidence="2 3" key="1">
    <citation type="journal article" date="2015" name="J. Biotechnol.">
        <title>Complete genome sequence of Paenibacillus beijingensis 7188(T) (=DSM 24997(T)), a novel rhizobacterium from jujube garden soil.</title>
        <authorList>
            <person name="Kwak Y."/>
            <person name="Shin J.H."/>
        </authorList>
    </citation>
    <scope>NUCLEOTIDE SEQUENCE [LARGE SCALE GENOMIC DNA]</scope>
    <source>
        <strain evidence="2 3">DSM 24997</strain>
    </source>
</reference>
<proteinExistence type="predicted"/>
<gene>
    <name evidence="2" type="ORF">VN24_08010</name>
</gene>